<feature type="compositionally biased region" description="Low complexity" evidence="1">
    <location>
        <begin position="158"/>
        <end position="169"/>
    </location>
</feature>
<dbReference type="OrthoDB" id="96218at2759"/>
<dbReference type="SUPFAM" id="SSF53098">
    <property type="entry name" value="Ribonuclease H-like"/>
    <property type="match status" value="1"/>
</dbReference>
<dbReference type="EMBL" id="ANIZ01000224">
    <property type="protein sequence ID" value="ETI55947.1"/>
    <property type="molecule type" value="Genomic_DNA"/>
</dbReference>
<feature type="non-terminal residue" evidence="3">
    <location>
        <position position="485"/>
    </location>
</feature>
<feature type="region of interest" description="Disordered" evidence="1">
    <location>
        <begin position="154"/>
        <end position="180"/>
    </location>
</feature>
<accession>V9FZZ1</accession>
<feature type="domain" description="RNase H type-1" evidence="2">
    <location>
        <begin position="356"/>
        <end position="443"/>
    </location>
</feature>
<evidence type="ECO:0000256" key="1">
    <source>
        <dbReference type="SAM" id="MobiDB-lite"/>
    </source>
</evidence>
<protein>
    <recommendedName>
        <fullName evidence="2">RNase H type-1 domain-containing protein</fullName>
    </recommendedName>
</protein>
<reference evidence="3 4" key="1">
    <citation type="submission" date="2013-11" db="EMBL/GenBank/DDBJ databases">
        <title>The Genome Sequence of Phytophthora parasitica P1569.</title>
        <authorList>
            <consortium name="The Broad Institute Genomics Platform"/>
            <person name="Russ C."/>
            <person name="Tyler B."/>
            <person name="Panabieres F."/>
            <person name="Shan W."/>
            <person name="Tripathy S."/>
            <person name="Grunwald N."/>
            <person name="Machado M."/>
            <person name="Johnson C.S."/>
            <person name="Arredondo F."/>
            <person name="Hong C."/>
            <person name="Coffey M."/>
            <person name="Young S.K."/>
            <person name="Zeng Q."/>
            <person name="Gargeya S."/>
            <person name="Fitzgerald M."/>
            <person name="Abouelleil A."/>
            <person name="Alvarado L."/>
            <person name="Chapman S.B."/>
            <person name="Gainer-Dewar J."/>
            <person name="Goldberg J."/>
            <person name="Griggs A."/>
            <person name="Gujja S."/>
            <person name="Hansen M."/>
            <person name="Howarth C."/>
            <person name="Imamovic A."/>
            <person name="Ireland A."/>
            <person name="Larimer J."/>
            <person name="McCowan C."/>
            <person name="Murphy C."/>
            <person name="Pearson M."/>
            <person name="Poon T.W."/>
            <person name="Priest M."/>
            <person name="Roberts A."/>
            <person name="Saif S."/>
            <person name="Shea T."/>
            <person name="Sykes S."/>
            <person name="Wortman J."/>
            <person name="Nusbaum C."/>
            <person name="Birren B."/>
        </authorList>
    </citation>
    <scope>NUCLEOTIDE SEQUENCE [LARGE SCALE GENOMIC DNA]</scope>
    <source>
        <strain evidence="3 4">P1569</strain>
    </source>
</reference>
<dbReference type="Gene3D" id="3.30.420.10">
    <property type="entry name" value="Ribonuclease H-like superfamily/Ribonuclease H"/>
    <property type="match status" value="1"/>
</dbReference>
<proteinExistence type="predicted"/>
<keyword evidence="4" id="KW-1185">Reference proteome</keyword>
<dbReference type="GO" id="GO:0004523">
    <property type="term" value="F:RNA-DNA hybrid ribonuclease activity"/>
    <property type="evidence" value="ECO:0007669"/>
    <property type="project" value="InterPro"/>
</dbReference>
<gene>
    <name evidence="3" type="ORF">F443_01423</name>
</gene>
<evidence type="ECO:0000313" key="4">
    <source>
        <dbReference type="Proteomes" id="UP000018721"/>
    </source>
</evidence>
<dbReference type="GO" id="GO:0003676">
    <property type="term" value="F:nucleic acid binding"/>
    <property type="evidence" value="ECO:0007669"/>
    <property type="project" value="InterPro"/>
</dbReference>
<dbReference type="InterPro" id="IPR012337">
    <property type="entry name" value="RNaseH-like_sf"/>
</dbReference>
<dbReference type="AlphaFoldDB" id="V9FZZ1"/>
<organism evidence="3 4">
    <name type="scientific">Phytophthora nicotianae P1569</name>
    <dbReference type="NCBI Taxonomy" id="1317065"/>
    <lineage>
        <taxon>Eukaryota</taxon>
        <taxon>Sar</taxon>
        <taxon>Stramenopiles</taxon>
        <taxon>Oomycota</taxon>
        <taxon>Peronosporomycetes</taxon>
        <taxon>Peronosporales</taxon>
        <taxon>Peronosporaceae</taxon>
        <taxon>Phytophthora</taxon>
    </lineage>
</organism>
<dbReference type="HOGENOM" id="CLU_563383_0_0_1"/>
<dbReference type="Pfam" id="PF13456">
    <property type="entry name" value="RVT_3"/>
    <property type="match status" value="1"/>
</dbReference>
<evidence type="ECO:0000259" key="2">
    <source>
        <dbReference type="Pfam" id="PF13456"/>
    </source>
</evidence>
<comment type="caution">
    <text evidence="3">The sequence shown here is derived from an EMBL/GenBank/DDBJ whole genome shotgun (WGS) entry which is preliminary data.</text>
</comment>
<feature type="compositionally biased region" description="Polar residues" evidence="1">
    <location>
        <begin position="227"/>
        <end position="246"/>
    </location>
</feature>
<dbReference type="InterPro" id="IPR036397">
    <property type="entry name" value="RNaseH_sf"/>
</dbReference>
<name>V9FZZ1_PHYNI</name>
<feature type="region of interest" description="Disordered" evidence="1">
    <location>
        <begin position="217"/>
        <end position="246"/>
    </location>
</feature>
<dbReference type="Proteomes" id="UP000018721">
    <property type="component" value="Unassembled WGS sequence"/>
</dbReference>
<evidence type="ECO:0000313" key="3">
    <source>
        <dbReference type="EMBL" id="ETI55947.1"/>
    </source>
</evidence>
<dbReference type="InterPro" id="IPR002156">
    <property type="entry name" value="RNaseH_domain"/>
</dbReference>
<sequence length="485" mass="53285">MYREGHPVRDEVSPSQPVRIRLTNVSERTAYVPAFDRLAVLVLIGDLPRGEGYVRLDSKKYKDWQVLAYENCRDRQLFKRECELYEQWLATQPPSVERRAYPTPVGVMKRSPEDALDVSTDRLTCAERWEKLLEQQEYNEGRLDSGVTDEGLFEAQLSGDPSDSGSASDGDGGDANEESARCPQELHGITEVMNSATWVQLVSDVGDDASSTMTWETTIVSDGNRPSGDSSASYIATSENEGTTTVPEELHASLKELDTVTSVRLGPGVKATPAEEVVVTLEDGYISVAHVLTTEDNEILDDTGRDYVKLPRDYQGFVMSFGGSAKTDQYGGHSSCSWLLWSLPEWKIVIAANACLLSTTVNLAAYTGMNNGVKAALARGAEDLVILGDSRLPTPQSLEARQKGSLVILLNTHKQLTAKLRSVKYLHVAKEYNAAADSLATEALESKISRVVLAEARKSELATLNRIQEMIYEPREDEGTTKVGP</sequence>